<dbReference type="Pfam" id="PF05225">
    <property type="entry name" value="HTH_psq"/>
    <property type="match status" value="1"/>
</dbReference>
<feature type="domain" description="BTB" evidence="6">
    <location>
        <begin position="73"/>
        <end position="138"/>
    </location>
</feature>
<evidence type="ECO:0000259" key="7">
    <source>
        <dbReference type="PROSITE" id="PS50960"/>
    </source>
</evidence>
<dbReference type="CDD" id="cd18315">
    <property type="entry name" value="BTB_POZ_BAB-like"/>
    <property type="match status" value="1"/>
</dbReference>
<dbReference type="GO" id="GO:0003677">
    <property type="term" value="F:DNA binding"/>
    <property type="evidence" value="ECO:0007669"/>
    <property type="project" value="UniProtKB-UniRule"/>
</dbReference>
<dbReference type="SMART" id="SM00225">
    <property type="entry name" value="BTB"/>
    <property type="match status" value="1"/>
</dbReference>
<dbReference type="SUPFAM" id="SSF54695">
    <property type="entry name" value="POZ domain"/>
    <property type="match status" value="1"/>
</dbReference>
<dbReference type="PROSITE" id="PS50097">
    <property type="entry name" value="BTB"/>
    <property type="match status" value="1"/>
</dbReference>
<proteinExistence type="predicted"/>
<dbReference type="PANTHER" id="PTHR23110">
    <property type="entry name" value="BTB DOMAIN TRANSCRIPTION FACTOR"/>
    <property type="match status" value="1"/>
</dbReference>
<keyword evidence="9" id="KW-1185">Reference proteome</keyword>
<evidence type="ECO:0000256" key="4">
    <source>
        <dbReference type="PROSITE-ProRule" id="PRU00320"/>
    </source>
</evidence>
<organism evidence="8 9">
    <name type="scientific">Artemia franciscana</name>
    <name type="common">Brine shrimp</name>
    <name type="synonym">Artemia sanfranciscana</name>
    <dbReference type="NCBI Taxonomy" id="6661"/>
    <lineage>
        <taxon>Eukaryota</taxon>
        <taxon>Metazoa</taxon>
        <taxon>Ecdysozoa</taxon>
        <taxon>Arthropoda</taxon>
        <taxon>Crustacea</taxon>
        <taxon>Branchiopoda</taxon>
        <taxon>Anostraca</taxon>
        <taxon>Artemiidae</taxon>
        <taxon>Artemia</taxon>
    </lineage>
</organism>
<dbReference type="InterPro" id="IPR009057">
    <property type="entry name" value="Homeodomain-like_sf"/>
</dbReference>
<dbReference type="PANTHER" id="PTHR23110:SF109">
    <property type="entry name" value="FI07618P-RELATED"/>
    <property type="match status" value="1"/>
</dbReference>
<dbReference type="SUPFAM" id="SSF46689">
    <property type="entry name" value="Homeodomain-like"/>
    <property type="match status" value="1"/>
</dbReference>
<dbReference type="GO" id="GO:0005634">
    <property type="term" value="C:nucleus"/>
    <property type="evidence" value="ECO:0007669"/>
    <property type="project" value="UniProtKB-SubCell"/>
</dbReference>
<evidence type="ECO:0000256" key="5">
    <source>
        <dbReference type="SAM" id="MobiDB-lite"/>
    </source>
</evidence>
<feature type="domain" description="HTH psq-type" evidence="7">
    <location>
        <begin position="369"/>
        <end position="420"/>
    </location>
</feature>
<dbReference type="InterPro" id="IPR000210">
    <property type="entry name" value="BTB/POZ_dom"/>
</dbReference>
<feature type="DNA-binding region" description="H-T-H motif" evidence="4">
    <location>
        <begin position="396"/>
        <end position="416"/>
    </location>
</feature>
<dbReference type="Gene3D" id="1.10.10.60">
    <property type="entry name" value="Homeodomain-like"/>
    <property type="match status" value="1"/>
</dbReference>
<dbReference type="InterPro" id="IPR007889">
    <property type="entry name" value="HTH_Psq"/>
</dbReference>
<sequence>MNLSVNGNRLNGGYNQIGYSNSPLIVPINEQLPDLDYLLKMGANGQQYCLRWNDHRSNLLAVFDQLLQTEAFTDVTLACGGASIKCHKMVLAACSTYFQSLFLENTCSHPIVVFKDIQYAEIRAILEYMYRGEVNVEHEHLPSLLKVAAALKVKGLVDEDGQAEPEVVPRIPPPPPPKTPQPTSVQANTKRPESPPTSEASNQRPSYMYRNSIVNNSNPDLSLPVWSPLMMPLPMGVYESAMASLANNGPKRKRASGSEDSGRPNVVGQQGVTVEGPPLQAPPSRQEGHISDLSLQNYSYQRPQYERNDEDSSIPESGGGGGGGGGGGSDDDRSDTASEAHHGIPLSPGIDRRGDMSNLRLASYVPTQKLEWKRYKQYTNNDITAAIEAVKGGMSALQASRKFKVPSRTLYDKVKKMGIATSRPYHRSTGLPPTPVPQVALSLVKREMYDVLVKREMPPNNGEDESSGEDKIEDDYPKYPTDLSRGEWREEDPQVRSPRSIIVGPYGRMSLQSSMYPPPEEAGKST</sequence>
<evidence type="ECO:0000313" key="9">
    <source>
        <dbReference type="Proteomes" id="UP001187531"/>
    </source>
</evidence>
<feature type="compositionally biased region" description="Pro residues" evidence="5">
    <location>
        <begin position="170"/>
        <end position="180"/>
    </location>
</feature>
<accession>A0AA88HR21</accession>
<dbReference type="Gene3D" id="3.30.710.10">
    <property type="entry name" value="Potassium Channel Kv1.1, Chain A"/>
    <property type="match status" value="1"/>
</dbReference>
<dbReference type="Proteomes" id="UP001187531">
    <property type="component" value="Unassembled WGS sequence"/>
</dbReference>
<feature type="compositionally biased region" description="Polar residues" evidence="5">
    <location>
        <begin position="293"/>
        <end position="302"/>
    </location>
</feature>
<dbReference type="PROSITE" id="PS50960">
    <property type="entry name" value="HTH_PSQ"/>
    <property type="match status" value="1"/>
</dbReference>
<protein>
    <submittedName>
        <fullName evidence="8">Uncharacterized protein</fullName>
    </submittedName>
</protein>
<feature type="region of interest" description="Disordered" evidence="5">
    <location>
        <begin position="248"/>
        <end position="355"/>
    </location>
</feature>
<feature type="region of interest" description="Disordered" evidence="5">
    <location>
        <begin position="161"/>
        <end position="205"/>
    </location>
</feature>
<feature type="compositionally biased region" description="Basic and acidic residues" evidence="5">
    <location>
        <begin position="468"/>
        <end position="477"/>
    </location>
</feature>
<dbReference type="EMBL" id="JAVRJZ010000012">
    <property type="protein sequence ID" value="KAK2716350.1"/>
    <property type="molecule type" value="Genomic_DNA"/>
</dbReference>
<name>A0AA88HR21_ARTSF</name>
<keyword evidence="3 4" id="KW-0539">Nucleus</keyword>
<comment type="subcellular location">
    <subcellularLocation>
        <location evidence="1 4">Nucleus</location>
    </subcellularLocation>
</comment>
<gene>
    <name evidence="8" type="ORF">QYM36_010796</name>
</gene>
<comment type="caution">
    <text evidence="8">The sequence shown here is derived from an EMBL/GenBank/DDBJ whole genome shotgun (WGS) entry which is preliminary data.</text>
</comment>
<evidence type="ECO:0000256" key="2">
    <source>
        <dbReference type="ARBA" id="ARBA00023125"/>
    </source>
</evidence>
<dbReference type="FunFam" id="1.10.10.60:FF:000019">
    <property type="entry name" value="Ligand-dependent corepressor isoform 1"/>
    <property type="match status" value="1"/>
</dbReference>
<evidence type="ECO:0000313" key="8">
    <source>
        <dbReference type="EMBL" id="KAK2716350.1"/>
    </source>
</evidence>
<dbReference type="GO" id="GO:0006357">
    <property type="term" value="P:regulation of transcription by RNA polymerase II"/>
    <property type="evidence" value="ECO:0007669"/>
    <property type="project" value="TreeGrafter"/>
</dbReference>
<evidence type="ECO:0000256" key="3">
    <source>
        <dbReference type="ARBA" id="ARBA00023242"/>
    </source>
</evidence>
<feature type="compositionally biased region" description="Polar residues" evidence="5">
    <location>
        <begin position="196"/>
        <end position="205"/>
    </location>
</feature>
<feature type="compositionally biased region" description="Gly residues" evidence="5">
    <location>
        <begin position="317"/>
        <end position="328"/>
    </location>
</feature>
<dbReference type="Pfam" id="PF00651">
    <property type="entry name" value="BTB"/>
    <property type="match status" value="1"/>
</dbReference>
<feature type="region of interest" description="Disordered" evidence="5">
    <location>
        <begin position="454"/>
        <end position="526"/>
    </location>
</feature>
<evidence type="ECO:0000256" key="1">
    <source>
        <dbReference type="ARBA" id="ARBA00004123"/>
    </source>
</evidence>
<reference evidence="8" key="1">
    <citation type="submission" date="2023-07" db="EMBL/GenBank/DDBJ databases">
        <title>Chromosome-level genome assembly of Artemia franciscana.</title>
        <authorList>
            <person name="Jo E."/>
        </authorList>
    </citation>
    <scope>NUCLEOTIDE SEQUENCE</scope>
    <source>
        <tissue evidence="8">Whole body</tissue>
    </source>
</reference>
<dbReference type="AlphaFoldDB" id="A0AA88HR21"/>
<keyword evidence="2 4" id="KW-0238">DNA-binding</keyword>
<dbReference type="InterPro" id="IPR051095">
    <property type="entry name" value="Dros_DevTransReg"/>
</dbReference>
<feature type="compositionally biased region" description="Basic and acidic residues" evidence="5">
    <location>
        <begin position="484"/>
        <end position="494"/>
    </location>
</feature>
<feature type="compositionally biased region" description="Basic and acidic residues" evidence="5">
    <location>
        <begin position="330"/>
        <end position="342"/>
    </location>
</feature>
<evidence type="ECO:0000259" key="6">
    <source>
        <dbReference type="PROSITE" id="PS50097"/>
    </source>
</evidence>
<dbReference type="InterPro" id="IPR011333">
    <property type="entry name" value="SKP1/BTB/POZ_sf"/>
</dbReference>